<proteinExistence type="predicted"/>
<keyword evidence="2" id="KW-1185">Reference proteome</keyword>
<reference evidence="1 2" key="1">
    <citation type="journal article" date="2020" name="Mol. Biol. Evol.">
        <title>Distinct Expression and Methylation Patterns for Genes with Different Fates following a Single Whole-Genome Duplication in Flowering Plants.</title>
        <authorList>
            <person name="Shi T."/>
            <person name="Rahmani R.S."/>
            <person name="Gugger P.F."/>
            <person name="Wang M."/>
            <person name="Li H."/>
            <person name="Zhang Y."/>
            <person name="Li Z."/>
            <person name="Wang Q."/>
            <person name="Van de Peer Y."/>
            <person name="Marchal K."/>
            <person name="Chen J."/>
        </authorList>
    </citation>
    <scope>NUCLEOTIDE SEQUENCE [LARGE SCALE GENOMIC DNA]</scope>
    <source>
        <tissue evidence="1">Leaf</tissue>
    </source>
</reference>
<organism evidence="1 2">
    <name type="scientific">Nelumbo nucifera</name>
    <name type="common">Sacred lotus</name>
    <dbReference type="NCBI Taxonomy" id="4432"/>
    <lineage>
        <taxon>Eukaryota</taxon>
        <taxon>Viridiplantae</taxon>
        <taxon>Streptophyta</taxon>
        <taxon>Embryophyta</taxon>
        <taxon>Tracheophyta</taxon>
        <taxon>Spermatophyta</taxon>
        <taxon>Magnoliopsida</taxon>
        <taxon>Proteales</taxon>
        <taxon>Nelumbonaceae</taxon>
        <taxon>Nelumbo</taxon>
    </lineage>
</organism>
<comment type="caution">
    <text evidence="1">The sequence shown here is derived from an EMBL/GenBank/DDBJ whole genome shotgun (WGS) entry which is preliminary data.</text>
</comment>
<dbReference type="AlphaFoldDB" id="A0A822XEA6"/>
<sequence>MLEAQASTNLGEQRQISSLVRLMCHQTAFQIPLPEEHERIFPALSQMLSKPRSLFLLHLIALDESFSLCEELNSNPLAI</sequence>
<evidence type="ECO:0000313" key="2">
    <source>
        <dbReference type="Proteomes" id="UP000607653"/>
    </source>
</evidence>
<evidence type="ECO:0000313" key="1">
    <source>
        <dbReference type="EMBL" id="DAD18517.1"/>
    </source>
</evidence>
<name>A0A822XEA6_NELNU</name>
<dbReference type="Proteomes" id="UP000607653">
    <property type="component" value="Unassembled WGS sequence"/>
</dbReference>
<protein>
    <submittedName>
        <fullName evidence="1">Uncharacterized protein</fullName>
    </submittedName>
</protein>
<gene>
    <name evidence="1" type="ORF">HUJ06_019980</name>
</gene>
<dbReference type="EMBL" id="DUZY01000001">
    <property type="protein sequence ID" value="DAD18517.1"/>
    <property type="molecule type" value="Genomic_DNA"/>
</dbReference>
<accession>A0A822XEA6</accession>